<proteinExistence type="predicted"/>
<feature type="signal peptide" evidence="1">
    <location>
        <begin position="1"/>
        <end position="17"/>
    </location>
</feature>
<dbReference type="EMBL" id="JACBXS010000041">
    <property type="protein sequence ID" value="NYS26331.1"/>
    <property type="molecule type" value="Genomic_DNA"/>
</dbReference>
<dbReference type="AlphaFoldDB" id="A0A7Z0L0M2"/>
<sequence length="89" mass="9430">MKHVWMGTALLGSAVLAGCFSPPETPTADACGAQTHAGLVGEALPKTFAPPDPSRVFRSGDPLTMDFVEHRLNIELDPHTGKVVRVFCG</sequence>
<evidence type="ECO:0008006" key="4">
    <source>
        <dbReference type="Google" id="ProtNLM"/>
    </source>
</evidence>
<reference evidence="2 3" key="1">
    <citation type="journal article" date="2000" name="Arch. Microbiol.">
        <title>Rhodobaca bogoriensis gen. nov. and sp. nov., an alkaliphilic purple nonsulfur bacterium from African Rift Valley soda lakes.</title>
        <authorList>
            <person name="Milford A.D."/>
            <person name="Achenbach L.A."/>
            <person name="Jung D.O."/>
            <person name="Madigan M.T."/>
        </authorList>
    </citation>
    <scope>NUCLEOTIDE SEQUENCE [LARGE SCALE GENOMIC DNA]</scope>
    <source>
        <strain evidence="2 3">2376</strain>
    </source>
</reference>
<accession>A0A7Z0L0M2</accession>
<name>A0A7Z0L0M2_9RHOB</name>
<evidence type="ECO:0000256" key="1">
    <source>
        <dbReference type="SAM" id="SignalP"/>
    </source>
</evidence>
<dbReference type="InterPro" id="IPR021719">
    <property type="entry name" value="Prot_inh_I78"/>
</dbReference>
<dbReference type="RefSeq" id="WP_179907128.1">
    <property type="nucleotide sequence ID" value="NZ_JACBXS010000041.1"/>
</dbReference>
<dbReference type="PROSITE" id="PS51257">
    <property type="entry name" value="PROKAR_LIPOPROTEIN"/>
    <property type="match status" value="1"/>
</dbReference>
<organism evidence="2 3">
    <name type="scientific">Rhabdonatronobacter sediminivivens</name>
    <dbReference type="NCBI Taxonomy" id="2743469"/>
    <lineage>
        <taxon>Bacteria</taxon>
        <taxon>Pseudomonadati</taxon>
        <taxon>Pseudomonadota</taxon>
        <taxon>Alphaproteobacteria</taxon>
        <taxon>Rhodobacterales</taxon>
        <taxon>Paracoccaceae</taxon>
        <taxon>Rhabdonatronobacter</taxon>
    </lineage>
</organism>
<protein>
    <recommendedName>
        <fullName evidence="4">Peptidase inhibitor I78 family protein</fullName>
    </recommendedName>
</protein>
<feature type="chain" id="PRO_5030628832" description="Peptidase inhibitor I78 family protein" evidence="1">
    <location>
        <begin position="18"/>
        <end position="89"/>
    </location>
</feature>
<evidence type="ECO:0000313" key="2">
    <source>
        <dbReference type="EMBL" id="NYS26331.1"/>
    </source>
</evidence>
<comment type="caution">
    <text evidence="2">The sequence shown here is derived from an EMBL/GenBank/DDBJ whole genome shotgun (WGS) entry which is preliminary data.</text>
</comment>
<dbReference type="Proteomes" id="UP000529417">
    <property type="component" value="Unassembled WGS sequence"/>
</dbReference>
<gene>
    <name evidence="2" type="ORF">HUK65_15185</name>
</gene>
<dbReference type="Pfam" id="PF11720">
    <property type="entry name" value="Inhibitor_I78"/>
    <property type="match status" value="1"/>
</dbReference>
<keyword evidence="1" id="KW-0732">Signal</keyword>
<keyword evidence="3" id="KW-1185">Reference proteome</keyword>
<evidence type="ECO:0000313" key="3">
    <source>
        <dbReference type="Proteomes" id="UP000529417"/>
    </source>
</evidence>
<dbReference type="Gene3D" id="3.30.10.10">
    <property type="entry name" value="Trypsin Inhibitor V, subunit A"/>
    <property type="match status" value="1"/>
</dbReference>